<keyword evidence="3" id="KW-1185">Reference proteome</keyword>
<dbReference type="EMBL" id="AVFL01000024">
    <property type="protein sequence ID" value="EWY37702.1"/>
    <property type="molecule type" value="Genomic_DNA"/>
</dbReference>
<dbReference type="Proteomes" id="UP000019486">
    <property type="component" value="Unassembled WGS sequence"/>
</dbReference>
<sequence>MMRSKEEPMRLGTGHVYDASAPKQRINMTLNEDLVRVARDYTDNLSDYVEKLLASAIEMERRSKLADQEHWDRVCASWTEFHEKHGCVADDHIGDYLPEDRVP</sequence>
<organism evidence="2 3">
    <name type="scientific">Skermanella stibiiresistens SB22</name>
    <dbReference type="NCBI Taxonomy" id="1385369"/>
    <lineage>
        <taxon>Bacteria</taxon>
        <taxon>Pseudomonadati</taxon>
        <taxon>Pseudomonadota</taxon>
        <taxon>Alphaproteobacteria</taxon>
        <taxon>Rhodospirillales</taxon>
        <taxon>Azospirillaceae</taxon>
        <taxon>Skermanella</taxon>
    </lineage>
</organism>
<dbReference type="OrthoDB" id="7306847at2"/>
<evidence type="ECO:0008006" key="4">
    <source>
        <dbReference type="Google" id="ProtNLM"/>
    </source>
</evidence>
<proteinExistence type="predicted"/>
<dbReference type="Pfam" id="PF07362">
    <property type="entry name" value="CcdA"/>
    <property type="match status" value="1"/>
</dbReference>
<evidence type="ECO:0000313" key="2">
    <source>
        <dbReference type="EMBL" id="EWY37702.1"/>
    </source>
</evidence>
<keyword evidence="1" id="KW-1277">Toxin-antitoxin system</keyword>
<evidence type="ECO:0000256" key="1">
    <source>
        <dbReference type="ARBA" id="ARBA00022649"/>
    </source>
</evidence>
<reference evidence="2 3" key="1">
    <citation type="submission" date="2013-08" db="EMBL/GenBank/DDBJ databases">
        <title>The genome sequence of Skermanella stibiiresistens.</title>
        <authorList>
            <person name="Zhu W."/>
            <person name="Wang G."/>
        </authorList>
    </citation>
    <scope>NUCLEOTIDE SEQUENCE [LARGE SCALE GENOMIC DNA]</scope>
    <source>
        <strain evidence="2 3">SB22</strain>
    </source>
</reference>
<protein>
    <recommendedName>
        <fullName evidence="4">Plasmid maintenance protein CcdB</fullName>
    </recommendedName>
</protein>
<comment type="caution">
    <text evidence="2">The sequence shown here is derived from an EMBL/GenBank/DDBJ whole genome shotgun (WGS) entry which is preliminary data.</text>
</comment>
<dbReference type="AlphaFoldDB" id="W9GZ27"/>
<dbReference type="InterPro" id="IPR009956">
    <property type="entry name" value="Post-segregation_anti-tox_CcdA"/>
</dbReference>
<accession>W9GZ27</accession>
<dbReference type="STRING" id="1385369.N825_16755"/>
<gene>
    <name evidence="2" type="ORF">N825_16755</name>
</gene>
<evidence type="ECO:0000313" key="3">
    <source>
        <dbReference type="Proteomes" id="UP000019486"/>
    </source>
</evidence>
<name>W9GZ27_9PROT</name>